<evidence type="ECO:0000313" key="5">
    <source>
        <dbReference type="Proteomes" id="UP000509623"/>
    </source>
</evidence>
<dbReference type="InterPro" id="IPR025641">
    <property type="entry name" value="DUF4340"/>
</dbReference>
<name>A0A859DT28_9FIRM</name>
<dbReference type="AlphaFoldDB" id="A0A859DT28"/>
<reference evidence="3" key="2">
    <citation type="journal article" date="2021" name="Appl. Environ. Microbiol.">
        <title>Adaptability of a Caproate-Producing Bacterium Contributes to Its Dominance in an Anaerobic Fermentation System.</title>
        <authorList>
            <person name="Wang H."/>
            <person name="Gu Y."/>
            <person name="Zhou W."/>
            <person name="Zhao D."/>
            <person name="Qiao Z."/>
            <person name="Zheng J."/>
            <person name="Gao J."/>
            <person name="Chen X."/>
            <person name="Ren C."/>
            <person name="Xu Y."/>
        </authorList>
    </citation>
    <scope>NUCLEOTIDE SEQUENCE</scope>
    <source>
        <strain evidence="3">JNU-WLY1368</strain>
    </source>
</reference>
<keyword evidence="5" id="KW-1185">Reference proteome</keyword>
<proteinExistence type="predicted"/>
<feature type="domain" description="DUF4340" evidence="1">
    <location>
        <begin position="129"/>
        <end position="209"/>
    </location>
</feature>
<dbReference type="EMBL" id="CP046051">
    <property type="protein sequence ID" value="QKN24625.1"/>
    <property type="molecule type" value="Genomic_DNA"/>
</dbReference>
<dbReference type="Pfam" id="PF14238">
    <property type="entry name" value="DUF4340"/>
    <property type="match status" value="2"/>
</dbReference>
<organism evidence="2 4">
    <name type="scientific">Caproicibacterium lactatifermentans</name>
    <dbReference type="NCBI Taxonomy" id="2666138"/>
    <lineage>
        <taxon>Bacteria</taxon>
        <taxon>Bacillati</taxon>
        <taxon>Bacillota</taxon>
        <taxon>Clostridia</taxon>
        <taxon>Eubacteriales</taxon>
        <taxon>Oscillospiraceae</taxon>
        <taxon>Caproicibacterium</taxon>
    </lineage>
</organism>
<sequence length="490" mass="50776">MRHPKRVLIVLLICVAGLAGALAWLHFSPSSSSSSSDSSDNTATLYSYKDSDLVSMSVKNTAGGYTIVPDKEATAKAASSAAAAPSGSSTSSTASSKVVFRIQELSGMSTTADTISTAAQDGYSLTAVKNLGASSGSLADYGLKNPTATITSTFKDGKKITLLVGSATPLDSSAHYVMLQGKDTVYTAGIADELLQGLPAYLSKQVTSVSLPSASSDTSSDTADMSAAFQKIDVTNQNGAFHLVRSGSGWQVNGCPADSGKVEILANAAAAVSASSAEALDPTAAQLKTYGLDKPISQLAYTSTSGSGTLLVGAEKTSGTYYVMMKGGRVVYLVESSNLTWLTQKAFDLQRTTVLENERNDLAGVTLKGGSAVYSMVISRTKNESSSTEDVPSYTYSTVCNGKKVKTESTYSSFFDKAAALKVLEASSAKPSGTPAWMLTVSGFDTKVHHTYAFYASGSRRYLVTADGVTLGLANSTDVDAVVTAAKAVQ</sequence>
<accession>A0A859DT28</accession>
<feature type="domain" description="DUF4340" evidence="1">
    <location>
        <begin position="254"/>
        <end position="407"/>
    </location>
</feature>
<dbReference type="Proteomes" id="UP000509623">
    <property type="component" value="Chromosome"/>
</dbReference>
<protein>
    <submittedName>
        <fullName evidence="2">DUF4340 domain-containing protein</fullName>
    </submittedName>
</protein>
<evidence type="ECO:0000313" key="3">
    <source>
        <dbReference type="EMBL" id="QKO30124.1"/>
    </source>
</evidence>
<gene>
    <name evidence="2" type="ORF">GJQ69_09155</name>
    <name evidence="3" type="ORF">GKP14_03310</name>
</gene>
<dbReference type="RefSeq" id="WP_086036687.1">
    <property type="nucleotide sequence ID" value="NZ_CP046051.1"/>
</dbReference>
<evidence type="ECO:0000259" key="1">
    <source>
        <dbReference type="Pfam" id="PF14238"/>
    </source>
</evidence>
<dbReference type="KEGG" id="clf:GJQ69_09155"/>
<reference evidence="3" key="3">
    <citation type="journal article" date="2022" name="Int. J. Syst. Evol. Microbiol.">
        <title>Caproicibacterium lactatifermentans sp. nov., isolated from pit clay used for the production of Chinese strong aroma-type liquor.</title>
        <authorList>
            <person name="Wang H."/>
            <person name="Gu Y."/>
            <person name="Zhao D."/>
            <person name="Qiao Z."/>
            <person name="Zheng J."/>
            <person name="Gao J."/>
            <person name="Ren C."/>
            <person name="Xu Y."/>
        </authorList>
    </citation>
    <scope>NUCLEOTIDE SEQUENCE</scope>
    <source>
        <strain evidence="3">JNU-WLY1368</strain>
    </source>
</reference>
<reference evidence="4 5" key="1">
    <citation type="submission" date="2019-11" db="EMBL/GenBank/DDBJ databases">
        <authorList>
            <person name="Ren C."/>
            <person name="Wang H."/>
            <person name="Xu Y."/>
        </authorList>
    </citation>
    <scope>NUCLEOTIDE SEQUENCE [LARGE SCALE GENOMIC DNA]</scope>
    <source>
        <strain evidence="5">JNU-WLY1368</strain>
        <strain evidence="2 4">LBM 19010</strain>
    </source>
</reference>
<evidence type="ECO:0000313" key="4">
    <source>
        <dbReference type="Proteomes" id="UP000501316"/>
    </source>
</evidence>
<dbReference type="Proteomes" id="UP000501316">
    <property type="component" value="Chromosome"/>
</dbReference>
<dbReference type="EMBL" id="CP046161">
    <property type="protein sequence ID" value="QKO30124.1"/>
    <property type="molecule type" value="Genomic_DNA"/>
</dbReference>
<evidence type="ECO:0000313" key="2">
    <source>
        <dbReference type="EMBL" id="QKN24625.1"/>
    </source>
</evidence>